<dbReference type="Proteomes" id="UP000483004">
    <property type="component" value="Unassembled WGS sequence"/>
</dbReference>
<name>A0A6L3VQ83_9ACTN</name>
<sequence>MFLAWRSCAPDRPEHAPPLLVGAARPDAARIDPGTVGRPDGFVDGTGWPDACAFLSDAEIRAVLPQATRVRRTGGEVKLRTMNAFDATGGPLTAPRGSCTYTFDLPGLHGVVIGVSEEIDARPAVVEMNWSNLLSNRNDVPGALDAESCAAGITTLPMTCRKGQLVYDVGFDLLQATSTTALRDRKLRVKHGGASTAFDLDDDRSALSRFQGTVIEPELAKTINAKIAKGH</sequence>
<evidence type="ECO:0000313" key="1">
    <source>
        <dbReference type="EMBL" id="KAB2378960.1"/>
    </source>
</evidence>
<evidence type="ECO:0000313" key="2">
    <source>
        <dbReference type="Proteomes" id="UP000483004"/>
    </source>
</evidence>
<dbReference type="OrthoDB" id="4183777at2"/>
<organism evidence="1 2">
    <name type="scientific">Actinomadura montaniterrae</name>
    <dbReference type="NCBI Taxonomy" id="1803903"/>
    <lineage>
        <taxon>Bacteria</taxon>
        <taxon>Bacillati</taxon>
        <taxon>Actinomycetota</taxon>
        <taxon>Actinomycetes</taxon>
        <taxon>Streptosporangiales</taxon>
        <taxon>Thermomonosporaceae</taxon>
        <taxon>Actinomadura</taxon>
    </lineage>
</organism>
<dbReference type="AlphaFoldDB" id="A0A6L3VQ83"/>
<dbReference type="RefSeq" id="WP_151542106.1">
    <property type="nucleotide sequence ID" value="NZ_WBMR01000066.1"/>
</dbReference>
<comment type="caution">
    <text evidence="1">The sequence shown here is derived from an EMBL/GenBank/DDBJ whole genome shotgun (WGS) entry which is preliminary data.</text>
</comment>
<accession>A0A6L3VQ83</accession>
<keyword evidence="2" id="KW-1185">Reference proteome</keyword>
<proteinExistence type="predicted"/>
<gene>
    <name evidence="1" type="ORF">F9B16_22600</name>
</gene>
<protein>
    <submittedName>
        <fullName evidence="1">Uncharacterized protein</fullName>
    </submittedName>
</protein>
<dbReference type="EMBL" id="WBMR01000066">
    <property type="protein sequence ID" value="KAB2378960.1"/>
    <property type="molecule type" value="Genomic_DNA"/>
</dbReference>
<reference evidence="1 2" key="1">
    <citation type="submission" date="2019-09" db="EMBL/GenBank/DDBJ databases">
        <title>Actinomadura physcomitrii sp. nov., a novel actinomycete isolated from moss [Physcomitrium sphaericum (Ludw) Fuernr].</title>
        <authorList>
            <person name="Liu C."/>
            <person name="Zhuang X."/>
        </authorList>
    </citation>
    <scope>NUCLEOTIDE SEQUENCE [LARGE SCALE GENOMIC DNA]</scope>
    <source>
        <strain evidence="1 2">CYP1-1B</strain>
    </source>
</reference>